<dbReference type="Pfam" id="PF00149">
    <property type="entry name" value="Metallophos"/>
    <property type="match status" value="1"/>
</dbReference>
<keyword evidence="1" id="KW-0479">Metal-binding</keyword>
<name>A0A495XEI2_9PSEU</name>
<dbReference type="Gene3D" id="3.60.21.10">
    <property type="match status" value="1"/>
</dbReference>
<organism evidence="6 7">
    <name type="scientific">Saccharothrix variisporea</name>
    <dbReference type="NCBI Taxonomy" id="543527"/>
    <lineage>
        <taxon>Bacteria</taxon>
        <taxon>Bacillati</taxon>
        <taxon>Actinomycetota</taxon>
        <taxon>Actinomycetes</taxon>
        <taxon>Pseudonocardiales</taxon>
        <taxon>Pseudonocardiaceae</taxon>
        <taxon>Saccharothrix</taxon>
    </lineage>
</organism>
<gene>
    <name evidence="6" type="ORF">DFJ66_5743</name>
</gene>
<proteinExistence type="inferred from homology"/>
<dbReference type="InterPro" id="IPR004843">
    <property type="entry name" value="Calcineurin-like_PHP"/>
</dbReference>
<protein>
    <submittedName>
        <fullName evidence="6">Calcineurin-like phosphoesterase family protein</fullName>
    </submittedName>
</protein>
<dbReference type="PANTHER" id="PTHR42988:SF2">
    <property type="entry name" value="CYCLIC NUCLEOTIDE PHOSPHODIESTERASE CBUA0032-RELATED"/>
    <property type="match status" value="1"/>
</dbReference>
<evidence type="ECO:0000313" key="6">
    <source>
        <dbReference type="EMBL" id="RKT72432.1"/>
    </source>
</evidence>
<evidence type="ECO:0000256" key="4">
    <source>
        <dbReference type="ARBA" id="ARBA00025742"/>
    </source>
</evidence>
<evidence type="ECO:0000313" key="7">
    <source>
        <dbReference type="Proteomes" id="UP000272729"/>
    </source>
</evidence>
<feature type="domain" description="Calcineurin-like phosphoesterase" evidence="5">
    <location>
        <begin position="6"/>
        <end position="207"/>
    </location>
</feature>
<sequence length="271" mass="30044">MTRLSLVHLSDLHFGSVVLPIRRAELLRKVADVVRQEVKHDSALVVAITGDVTTKGQPSAYEEAARHLEGFLSLLNPALVVTCPGNHDITARSDPHFTHFNEFAFRVTNDSRQVFTANNTVSTVEYADTAFLLVNSAYHGDHGRGEVRLEDLDTALENSRSKQCFILLHHSPLSSTYGGDALINGYEFLARAARARVAAVLHGHVHTEQVLAIGPRPTALLGVGSLMFTPSPNYNNEFSIVDFEGDQVITATCYRYLADRREFARMEMPWV</sequence>
<dbReference type="GO" id="GO:0046872">
    <property type="term" value="F:metal ion binding"/>
    <property type="evidence" value="ECO:0007669"/>
    <property type="project" value="UniProtKB-KW"/>
</dbReference>
<reference evidence="6 7" key="1">
    <citation type="submission" date="2018-10" db="EMBL/GenBank/DDBJ databases">
        <title>Sequencing the genomes of 1000 actinobacteria strains.</title>
        <authorList>
            <person name="Klenk H.-P."/>
        </authorList>
    </citation>
    <scope>NUCLEOTIDE SEQUENCE [LARGE SCALE GENOMIC DNA]</scope>
    <source>
        <strain evidence="6 7">DSM 43911</strain>
    </source>
</reference>
<keyword evidence="2" id="KW-0378">Hydrolase</keyword>
<evidence type="ECO:0000256" key="3">
    <source>
        <dbReference type="ARBA" id="ARBA00023004"/>
    </source>
</evidence>
<keyword evidence="7" id="KW-1185">Reference proteome</keyword>
<dbReference type="InterPro" id="IPR050884">
    <property type="entry name" value="CNP_phosphodiesterase-III"/>
</dbReference>
<dbReference type="InterPro" id="IPR029052">
    <property type="entry name" value="Metallo-depent_PP-like"/>
</dbReference>
<evidence type="ECO:0000256" key="1">
    <source>
        <dbReference type="ARBA" id="ARBA00022723"/>
    </source>
</evidence>
<dbReference type="AlphaFoldDB" id="A0A495XEI2"/>
<comment type="caution">
    <text evidence="6">The sequence shown here is derived from an EMBL/GenBank/DDBJ whole genome shotgun (WGS) entry which is preliminary data.</text>
</comment>
<accession>A0A495XEI2</accession>
<comment type="similarity">
    <text evidence="4">Belongs to the cyclic nucleotide phosphodiesterase class-III family.</text>
</comment>
<dbReference type="EMBL" id="RBXR01000001">
    <property type="protein sequence ID" value="RKT72432.1"/>
    <property type="molecule type" value="Genomic_DNA"/>
</dbReference>
<dbReference type="GO" id="GO:0016787">
    <property type="term" value="F:hydrolase activity"/>
    <property type="evidence" value="ECO:0007669"/>
    <property type="project" value="UniProtKB-KW"/>
</dbReference>
<dbReference type="SUPFAM" id="SSF56300">
    <property type="entry name" value="Metallo-dependent phosphatases"/>
    <property type="match status" value="1"/>
</dbReference>
<dbReference type="Proteomes" id="UP000272729">
    <property type="component" value="Unassembled WGS sequence"/>
</dbReference>
<keyword evidence="3" id="KW-0408">Iron</keyword>
<dbReference type="PANTHER" id="PTHR42988">
    <property type="entry name" value="PHOSPHOHYDROLASE"/>
    <property type="match status" value="1"/>
</dbReference>
<evidence type="ECO:0000259" key="5">
    <source>
        <dbReference type="Pfam" id="PF00149"/>
    </source>
</evidence>
<evidence type="ECO:0000256" key="2">
    <source>
        <dbReference type="ARBA" id="ARBA00022801"/>
    </source>
</evidence>